<proteinExistence type="predicted"/>
<dbReference type="RefSeq" id="WP_202921796.1">
    <property type="nucleotide sequence ID" value="NZ_CP036274.1"/>
</dbReference>
<sequence>MNSGDAVGILQREMVAVSSMMAVVLVKVDEKSSLFAARPLTPALSPEYRGEGVQALAF</sequence>
<evidence type="ECO:0000313" key="2">
    <source>
        <dbReference type="Proteomes" id="UP000315017"/>
    </source>
</evidence>
<gene>
    <name evidence="1" type="ORF">ETAA8_26560</name>
</gene>
<reference evidence="1 2" key="1">
    <citation type="submission" date="2019-02" db="EMBL/GenBank/DDBJ databases">
        <title>Deep-cultivation of Planctomycetes and their phenomic and genomic characterization uncovers novel biology.</title>
        <authorList>
            <person name="Wiegand S."/>
            <person name="Jogler M."/>
            <person name="Boedeker C."/>
            <person name="Pinto D."/>
            <person name="Vollmers J."/>
            <person name="Rivas-Marin E."/>
            <person name="Kohn T."/>
            <person name="Peeters S.H."/>
            <person name="Heuer A."/>
            <person name="Rast P."/>
            <person name="Oberbeckmann S."/>
            <person name="Bunk B."/>
            <person name="Jeske O."/>
            <person name="Meyerdierks A."/>
            <person name="Storesund J.E."/>
            <person name="Kallscheuer N."/>
            <person name="Luecker S."/>
            <person name="Lage O.M."/>
            <person name="Pohl T."/>
            <person name="Merkel B.J."/>
            <person name="Hornburger P."/>
            <person name="Mueller R.-W."/>
            <person name="Bruemmer F."/>
            <person name="Labrenz M."/>
            <person name="Spormann A.M."/>
            <person name="Op den Camp H."/>
            <person name="Overmann J."/>
            <person name="Amann R."/>
            <person name="Jetten M.S.M."/>
            <person name="Mascher T."/>
            <person name="Medema M.H."/>
            <person name="Devos D.P."/>
            <person name="Kaster A.-K."/>
            <person name="Ovreas L."/>
            <person name="Rohde M."/>
            <person name="Galperin M.Y."/>
            <person name="Jogler C."/>
        </authorList>
    </citation>
    <scope>NUCLEOTIDE SEQUENCE [LARGE SCALE GENOMIC DNA]</scope>
    <source>
        <strain evidence="1 2">ETA_A8</strain>
    </source>
</reference>
<evidence type="ECO:0000313" key="1">
    <source>
        <dbReference type="EMBL" id="QDU27568.1"/>
    </source>
</evidence>
<dbReference type="EMBL" id="CP036274">
    <property type="protein sequence ID" value="QDU27568.1"/>
    <property type="molecule type" value="Genomic_DNA"/>
</dbReference>
<organism evidence="1 2">
    <name type="scientific">Anatilimnocola aggregata</name>
    <dbReference type="NCBI Taxonomy" id="2528021"/>
    <lineage>
        <taxon>Bacteria</taxon>
        <taxon>Pseudomonadati</taxon>
        <taxon>Planctomycetota</taxon>
        <taxon>Planctomycetia</taxon>
        <taxon>Pirellulales</taxon>
        <taxon>Pirellulaceae</taxon>
        <taxon>Anatilimnocola</taxon>
    </lineage>
</organism>
<name>A0A517YBF3_9BACT</name>
<dbReference type="KEGG" id="aagg:ETAA8_26560"/>
<dbReference type="AlphaFoldDB" id="A0A517YBF3"/>
<dbReference type="Proteomes" id="UP000315017">
    <property type="component" value="Chromosome"/>
</dbReference>
<accession>A0A517YBF3</accession>
<protein>
    <submittedName>
        <fullName evidence="1">Uncharacterized protein</fullName>
    </submittedName>
</protein>
<keyword evidence="2" id="KW-1185">Reference proteome</keyword>